<gene>
    <name evidence="9" type="ORF">SAMN05421742_10369</name>
</gene>
<dbReference type="CDD" id="cd00609">
    <property type="entry name" value="AAT_like"/>
    <property type="match status" value="1"/>
</dbReference>
<evidence type="ECO:0000256" key="2">
    <source>
        <dbReference type="ARBA" id="ARBA00007441"/>
    </source>
</evidence>
<proteinExistence type="inferred from homology"/>
<dbReference type="InterPro" id="IPR015421">
    <property type="entry name" value="PyrdxlP-dep_Trfase_major"/>
</dbReference>
<dbReference type="PANTHER" id="PTHR46383:SF2">
    <property type="entry name" value="AMINOTRANSFERASE"/>
    <property type="match status" value="1"/>
</dbReference>
<reference evidence="10" key="1">
    <citation type="submission" date="2016-10" db="EMBL/GenBank/DDBJ databases">
        <authorList>
            <person name="Varghese N."/>
            <person name="Submissions S."/>
        </authorList>
    </citation>
    <scope>NUCLEOTIDE SEQUENCE [LARGE SCALE GENOMIC DNA]</scope>
    <source>
        <strain evidence="10">930I</strain>
    </source>
</reference>
<evidence type="ECO:0000256" key="6">
    <source>
        <dbReference type="ARBA" id="ARBA00022898"/>
    </source>
</evidence>
<evidence type="ECO:0000259" key="8">
    <source>
        <dbReference type="Pfam" id="PF00155"/>
    </source>
</evidence>
<dbReference type="InterPro" id="IPR004839">
    <property type="entry name" value="Aminotransferase_I/II_large"/>
</dbReference>
<dbReference type="RefSeq" id="WP_092616717.1">
    <property type="nucleotide sequence ID" value="NZ_FNCV01000003.1"/>
</dbReference>
<dbReference type="SUPFAM" id="SSF53383">
    <property type="entry name" value="PLP-dependent transferases"/>
    <property type="match status" value="1"/>
</dbReference>
<dbReference type="GO" id="GO:0030170">
    <property type="term" value="F:pyridoxal phosphate binding"/>
    <property type="evidence" value="ECO:0007669"/>
    <property type="project" value="InterPro"/>
</dbReference>
<comment type="cofactor">
    <cofactor evidence="1">
        <name>pyridoxal 5'-phosphate</name>
        <dbReference type="ChEBI" id="CHEBI:597326"/>
    </cofactor>
</comment>
<protein>
    <recommendedName>
        <fullName evidence="3">aspartate transaminase</fullName>
        <ecNumber evidence="3">2.6.1.1</ecNumber>
    </recommendedName>
</protein>
<keyword evidence="10" id="KW-1185">Reference proteome</keyword>
<comment type="catalytic activity">
    <reaction evidence="7">
        <text>L-aspartate + 2-oxoglutarate = oxaloacetate + L-glutamate</text>
        <dbReference type="Rhea" id="RHEA:21824"/>
        <dbReference type="ChEBI" id="CHEBI:16452"/>
        <dbReference type="ChEBI" id="CHEBI:16810"/>
        <dbReference type="ChEBI" id="CHEBI:29985"/>
        <dbReference type="ChEBI" id="CHEBI:29991"/>
        <dbReference type="EC" id="2.6.1.1"/>
    </reaction>
</comment>
<evidence type="ECO:0000313" key="10">
    <source>
        <dbReference type="Proteomes" id="UP000217076"/>
    </source>
</evidence>
<dbReference type="GO" id="GO:0006520">
    <property type="term" value="P:amino acid metabolic process"/>
    <property type="evidence" value="ECO:0007669"/>
    <property type="project" value="InterPro"/>
</dbReference>
<evidence type="ECO:0000256" key="4">
    <source>
        <dbReference type="ARBA" id="ARBA00022576"/>
    </source>
</evidence>
<name>A0A1G7XRA5_9PROT</name>
<dbReference type="Gene3D" id="3.40.640.10">
    <property type="entry name" value="Type I PLP-dependent aspartate aminotransferase-like (Major domain)"/>
    <property type="match status" value="1"/>
</dbReference>
<evidence type="ECO:0000256" key="3">
    <source>
        <dbReference type="ARBA" id="ARBA00012753"/>
    </source>
</evidence>
<organism evidence="9 10">
    <name type="scientific">Roseospirillum parvum</name>
    <dbReference type="NCBI Taxonomy" id="83401"/>
    <lineage>
        <taxon>Bacteria</taxon>
        <taxon>Pseudomonadati</taxon>
        <taxon>Pseudomonadota</taxon>
        <taxon>Alphaproteobacteria</taxon>
        <taxon>Rhodospirillales</taxon>
        <taxon>Rhodospirillaceae</taxon>
        <taxon>Roseospirillum</taxon>
    </lineage>
</organism>
<comment type="similarity">
    <text evidence="2">Belongs to the class-I pyridoxal-phosphate-dependent aminotransferase family.</text>
</comment>
<keyword evidence="4 9" id="KW-0032">Aminotransferase</keyword>
<evidence type="ECO:0000256" key="1">
    <source>
        <dbReference type="ARBA" id="ARBA00001933"/>
    </source>
</evidence>
<evidence type="ECO:0000256" key="7">
    <source>
        <dbReference type="ARBA" id="ARBA00049185"/>
    </source>
</evidence>
<dbReference type="EMBL" id="FNCV01000003">
    <property type="protein sequence ID" value="SDG86722.1"/>
    <property type="molecule type" value="Genomic_DNA"/>
</dbReference>
<keyword evidence="5 9" id="KW-0808">Transferase</keyword>
<dbReference type="InterPro" id="IPR015424">
    <property type="entry name" value="PyrdxlP-dep_Trfase"/>
</dbReference>
<feature type="domain" description="Aminotransferase class I/classII large" evidence="8">
    <location>
        <begin position="33"/>
        <end position="378"/>
    </location>
</feature>
<dbReference type="GO" id="GO:0004069">
    <property type="term" value="F:L-aspartate:2-oxoglutarate aminotransferase activity"/>
    <property type="evidence" value="ECO:0007669"/>
    <property type="project" value="UniProtKB-EC"/>
</dbReference>
<evidence type="ECO:0000256" key="5">
    <source>
        <dbReference type="ARBA" id="ARBA00022679"/>
    </source>
</evidence>
<dbReference type="AlphaFoldDB" id="A0A1G7XRA5"/>
<accession>A0A1G7XRA5</accession>
<dbReference type="PANTHER" id="PTHR46383">
    <property type="entry name" value="ASPARTATE AMINOTRANSFERASE"/>
    <property type="match status" value="1"/>
</dbReference>
<dbReference type="EC" id="2.6.1.1" evidence="3"/>
<keyword evidence="6" id="KW-0663">Pyridoxal phosphate</keyword>
<dbReference type="STRING" id="83401.SAMN05421742_10369"/>
<dbReference type="InterPro" id="IPR050596">
    <property type="entry name" value="AspAT/PAT-like"/>
</dbReference>
<sequence length="385" mass="41312">MSLKIARRGRIPPFIVMDVMQAAAQREAAGESVLHLEVGQPATGVPAPLLARLAEEGAGQAMGYTVARGLPGLRRRIARHYQETQGVAVDPERIFATAGSSGGFVLAFLAAFEPGDKVGLAAPGYPAYRHILTALGVEPVAIPVGPETRYQPTVEVLENLGARLDGLIVASPANPTGTVIPPAEFEALIGWCEANGVRLISDEIYHGITYDGVRAPTAAGRADDAVVVNSFSKYFCMTGWRLGWLVLPEDMVRPVECLAQNLFISPPTLSQKAGELIFEETDYLEANVKRYAANRKVLLEGLPKAGFGAMAPADGAFYIYTEVAHLTDDSVAFCQRMLAETGVAATPGLDFDGARGHRFVRFSFAGQTADMEQAVARLTDWLPKR</sequence>
<evidence type="ECO:0000313" key="9">
    <source>
        <dbReference type="EMBL" id="SDG86722.1"/>
    </source>
</evidence>
<dbReference type="Proteomes" id="UP000217076">
    <property type="component" value="Unassembled WGS sequence"/>
</dbReference>
<dbReference type="Pfam" id="PF00155">
    <property type="entry name" value="Aminotran_1_2"/>
    <property type="match status" value="1"/>
</dbReference>
<dbReference type="OrthoDB" id="9804407at2"/>